<organism evidence="1 2">
    <name type="scientific">Mediterraneibacter gnavus</name>
    <name type="common">Ruminococcus gnavus</name>
    <dbReference type="NCBI Taxonomy" id="33038"/>
    <lineage>
        <taxon>Bacteria</taxon>
        <taxon>Bacillati</taxon>
        <taxon>Bacillota</taxon>
        <taxon>Clostridia</taxon>
        <taxon>Lachnospirales</taxon>
        <taxon>Lachnospiraceae</taxon>
        <taxon>Mediterraneibacter</taxon>
    </lineage>
</organism>
<name>A0AAW6DNU8_MEDGN</name>
<accession>A0AAW6DNU8</accession>
<sequence length="49" mass="5399">MIDINEQQEMVTFPLNSDEYETPKEAVKGQAVGVMMLTIAKGVVVSRNS</sequence>
<dbReference type="Proteomes" id="UP001212160">
    <property type="component" value="Unassembled WGS sequence"/>
</dbReference>
<dbReference type="EMBL" id="JAQMLA010000083">
    <property type="protein sequence ID" value="MDB8688416.1"/>
    <property type="molecule type" value="Genomic_DNA"/>
</dbReference>
<evidence type="ECO:0000313" key="1">
    <source>
        <dbReference type="EMBL" id="MDB8688416.1"/>
    </source>
</evidence>
<protein>
    <submittedName>
        <fullName evidence="1">Uncharacterized protein</fullName>
    </submittedName>
</protein>
<gene>
    <name evidence="1" type="ORF">PNW85_17480</name>
</gene>
<proteinExistence type="predicted"/>
<evidence type="ECO:0000313" key="2">
    <source>
        <dbReference type="Proteomes" id="UP001212160"/>
    </source>
</evidence>
<dbReference type="RefSeq" id="WP_182440525.1">
    <property type="nucleotide sequence ID" value="NZ_JAQMLA010000083.1"/>
</dbReference>
<comment type="caution">
    <text evidence="1">The sequence shown here is derived from an EMBL/GenBank/DDBJ whole genome shotgun (WGS) entry which is preliminary data.</text>
</comment>
<dbReference type="AlphaFoldDB" id="A0AAW6DNU8"/>
<reference evidence="1" key="1">
    <citation type="submission" date="2023-01" db="EMBL/GenBank/DDBJ databases">
        <title>Human gut microbiome strain richness.</title>
        <authorList>
            <person name="Chen-Liaw A."/>
        </authorList>
    </citation>
    <scope>NUCLEOTIDE SEQUENCE</scope>
    <source>
        <strain evidence="1">RTP21484st1_H11_RTP21484_190118</strain>
    </source>
</reference>